<dbReference type="GO" id="GO:0006511">
    <property type="term" value="P:ubiquitin-dependent protein catabolic process"/>
    <property type="evidence" value="ECO:0007669"/>
    <property type="project" value="UniProtKB-UniRule"/>
</dbReference>
<dbReference type="AlphaFoldDB" id="A0A2J7ZT91"/>
<dbReference type="PANTHER" id="PTHR10589">
    <property type="entry name" value="UBIQUITIN CARBOXYL-TERMINAL HYDROLASE"/>
    <property type="match status" value="1"/>
</dbReference>
<keyword evidence="5 8" id="KW-0378">Hydrolase</keyword>
<evidence type="ECO:0000256" key="5">
    <source>
        <dbReference type="ARBA" id="ARBA00022801"/>
    </source>
</evidence>
<comment type="caution">
    <text evidence="7">Lacks conserved residue(s) required for the propagation of feature annotation.</text>
</comment>
<evidence type="ECO:0000313" key="12">
    <source>
        <dbReference type="Proteomes" id="UP000236333"/>
    </source>
</evidence>
<evidence type="ECO:0000259" key="10">
    <source>
        <dbReference type="PROSITE" id="PS52048"/>
    </source>
</evidence>
<evidence type="ECO:0000256" key="7">
    <source>
        <dbReference type="PROSITE-ProRule" id="PRU01393"/>
    </source>
</evidence>
<keyword evidence="3 8" id="KW-0645">Protease</keyword>
<dbReference type="GO" id="GO:0004843">
    <property type="term" value="F:cysteine-type deubiquitinase activity"/>
    <property type="evidence" value="ECO:0007669"/>
    <property type="project" value="UniProtKB-EC"/>
</dbReference>
<accession>A0A2J7ZT91</accession>
<dbReference type="Pfam" id="PF01088">
    <property type="entry name" value="Peptidase_C12"/>
    <property type="match status" value="1"/>
</dbReference>
<comment type="catalytic activity">
    <reaction evidence="1 8">
        <text>Thiol-dependent hydrolysis of ester, thioester, amide, peptide and isopeptide bonds formed by the C-terminal Gly of ubiquitin (a 76-residue protein attached to proteins as an intracellular targeting signal).</text>
        <dbReference type="EC" id="3.4.19.12"/>
    </reaction>
</comment>
<feature type="domain" description="UCH catalytic" evidence="10">
    <location>
        <begin position="6"/>
        <end position="209"/>
    </location>
</feature>
<gene>
    <name evidence="11" type="ORF">TSOC_010451</name>
</gene>
<dbReference type="EC" id="3.4.19.12" evidence="8"/>
<keyword evidence="4 8" id="KW-0833">Ubl conjugation pathway</keyword>
<keyword evidence="12" id="KW-1185">Reference proteome</keyword>
<feature type="region of interest" description="Disordered" evidence="9">
    <location>
        <begin position="65"/>
        <end position="93"/>
    </location>
</feature>
<keyword evidence="6 8" id="KW-0788">Thiol protease</keyword>
<dbReference type="PROSITE" id="PS52048">
    <property type="entry name" value="UCH_DOMAIN"/>
    <property type="match status" value="1"/>
</dbReference>
<dbReference type="PANTHER" id="PTHR10589:SF17">
    <property type="entry name" value="UBIQUITIN CARBOXYL-TERMINAL HYDROLASE"/>
    <property type="match status" value="1"/>
</dbReference>
<sequence length="209" mass="21900">MVSPKKWVPLESNPDVLNEFIGKLGLDGKYVFNDVFGLDAEMLGMVPQPVLAVIMCYPVTAQSDAPAKKGGAQQQQQQQQQGSGGWVEDEEQAAKGAAAAPGVFYMKQTIGNACGTIAVLHAIGNNPDTLKPAEGSFLQQFLGATAGMSPEAVGKFLEDPPPGAPDIEEAHKAAAAEGDTAPPNAEDEVDLHFVALVERNGGCFLRPAV</sequence>
<organism evidence="11 12">
    <name type="scientific">Tetrabaena socialis</name>
    <dbReference type="NCBI Taxonomy" id="47790"/>
    <lineage>
        <taxon>Eukaryota</taxon>
        <taxon>Viridiplantae</taxon>
        <taxon>Chlorophyta</taxon>
        <taxon>core chlorophytes</taxon>
        <taxon>Chlorophyceae</taxon>
        <taxon>CS clade</taxon>
        <taxon>Chlamydomonadales</taxon>
        <taxon>Tetrabaenaceae</taxon>
        <taxon>Tetrabaena</taxon>
    </lineage>
</organism>
<evidence type="ECO:0000256" key="6">
    <source>
        <dbReference type="ARBA" id="ARBA00022807"/>
    </source>
</evidence>
<protein>
    <recommendedName>
        <fullName evidence="8">Ubiquitin carboxyl-terminal hydrolase</fullName>
        <ecNumber evidence="8">3.4.19.12</ecNumber>
    </recommendedName>
</protein>
<dbReference type="PRINTS" id="PR00707">
    <property type="entry name" value="UBCTHYDRLASE"/>
</dbReference>
<evidence type="ECO:0000256" key="4">
    <source>
        <dbReference type="ARBA" id="ARBA00022786"/>
    </source>
</evidence>
<proteinExistence type="inferred from homology"/>
<dbReference type="SUPFAM" id="SSF54001">
    <property type="entry name" value="Cysteine proteinases"/>
    <property type="match status" value="1"/>
</dbReference>
<evidence type="ECO:0000256" key="2">
    <source>
        <dbReference type="ARBA" id="ARBA00009326"/>
    </source>
</evidence>
<evidence type="ECO:0000256" key="1">
    <source>
        <dbReference type="ARBA" id="ARBA00000707"/>
    </source>
</evidence>
<evidence type="ECO:0000313" key="11">
    <source>
        <dbReference type="EMBL" id="PNH03486.1"/>
    </source>
</evidence>
<name>A0A2J7ZT91_9CHLO</name>
<dbReference type="InterPro" id="IPR001578">
    <property type="entry name" value="Peptidase_C12_UCH"/>
</dbReference>
<reference evidence="11 12" key="1">
    <citation type="journal article" date="2017" name="Mol. Biol. Evol.">
        <title>The 4-celled Tetrabaena socialis nuclear genome reveals the essential components for genetic control of cell number at the origin of multicellularity in the volvocine lineage.</title>
        <authorList>
            <person name="Featherston J."/>
            <person name="Arakaki Y."/>
            <person name="Hanschen E.R."/>
            <person name="Ferris P.J."/>
            <person name="Michod R.E."/>
            <person name="Olson B.J.S.C."/>
            <person name="Nozaki H."/>
            <person name="Durand P.M."/>
        </authorList>
    </citation>
    <scope>NUCLEOTIDE SEQUENCE [LARGE SCALE GENOMIC DNA]</scope>
    <source>
        <strain evidence="11 12">NIES-571</strain>
    </source>
</reference>
<evidence type="ECO:0000256" key="8">
    <source>
        <dbReference type="RuleBase" id="RU361215"/>
    </source>
</evidence>
<dbReference type="GO" id="GO:0016579">
    <property type="term" value="P:protein deubiquitination"/>
    <property type="evidence" value="ECO:0007669"/>
    <property type="project" value="TreeGrafter"/>
</dbReference>
<evidence type="ECO:0000256" key="3">
    <source>
        <dbReference type="ARBA" id="ARBA00022670"/>
    </source>
</evidence>
<evidence type="ECO:0000256" key="9">
    <source>
        <dbReference type="SAM" id="MobiDB-lite"/>
    </source>
</evidence>
<dbReference type="Gene3D" id="3.40.532.10">
    <property type="entry name" value="Peptidase C12, ubiquitin carboxyl-terminal hydrolase"/>
    <property type="match status" value="1"/>
</dbReference>
<dbReference type="EMBL" id="PGGS01000497">
    <property type="protein sequence ID" value="PNH03486.1"/>
    <property type="molecule type" value="Genomic_DNA"/>
</dbReference>
<dbReference type="GO" id="GO:0005737">
    <property type="term" value="C:cytoplasm"/>
    <property type="evidence" value="ECO:0007669"/>
    <property type="project" value="TreeGrafter"/>
</dbReference>
<dbReference type="InterPro" id="IPR038765">
    <property type="entry name" value="Papain-like_cys_pep_sf"/>
</dbReference>
<comment type="similarity">
    <text evidence="2 7 8">Belongs to the peptidase C12 family.</text>
</comment>
<comment type="caution">
    <text evidence="11">The sequence shown here is derived from an EMBL/GenBank/DDBJ whole genome shotgun (WGS) entry which is preliminary data.</text>
</comment>
<dbReference type="InterPro" id="IPR036959">
    <property type="entry name" value="Peptidase_C12_UCH_sf"/>
</dbReference>
<dbReference type="OrthoDB" id="427186at2759"/>
<dbReference type="Proteomes" id="UP000236333">
    <property type="component" value="Unassembled WGS sequence"/>
</dbReference>